<dbReference type="GO" id="GO:0006606">
    <property type="term" value="P:protein import into nucleus"/>
    <property type="evidence" value="ECO:0007669"/>
    <property type="project" value="EnsemblFungi"/>
</dbReference>
<reference evidence="9" key="1">
    <citation type="submission" date="2016-05" db="EMBL/GenBank/DDBJ databases">
        <title>Comparative genomics of biotechnologically important yeasts.</title>
        <authorList>
            <consortium name="DOE Joint Genome Institute"/>
            <person name="Riley R."/>
            <person name="Haridas S."/>
            <person name="Wolfe K.H."/>
            <person name="Lopes M.R."/>
            <person name="Hittinger C.T."/>
            <person name="Goker M."/>
            <person name="Salamov A."/>
            <person name="Wisecaver J."/>
            <person name="Long T.M."/>
            <person name="Aerts A.L."/>
            <person name="Barry K."/>
            <person name="Choi C."/>
            <person name="Clum A."/>
            <person name="Coughlan A.Y."/>
            <person name="Deshpande S."/>
            <person name="Douglass A.P."/>
            <person name="Hanson S.J."/>
            <person name="Klenk H.-P."/>
            <person name="Labutti K."/>
            <person name="Lapidus A."/>
            <person name="Lindquist E."/>
            <person name="Lipzen A."/>
            <person name="Meier-Kolthoff J.P."/>
            <person name="Ohm R.A."/>
            <person name="Otillar R.P."/>
            <person name="Pangilinan J."/>
            <person name="Peng Y."/>
            <person name="Rokas A."/>
            <person name="Rosa C.A."/>
            <person name="Scheuner C."/>
            <person name="Sibirny A.A."/>
            <person name="Slot J.C."/>
            <person name="Stielow J.B."/>
            <person name="Sun H."/>
            <person name="Kurtzman C.P."/>
            <person name="Blackwell M."/>
            <person name="Grigoriev I.V."/>
            <person name="Jeffries T.W."/>
        </authorList>
    </citation>
    <scope>NUCLEOTIDE SEQUENCE [LARGE SCALE GENOMIC DNA]</scope>
    <source>
        <strain evidence="9">NRRL Y-12698</strain>
    </source>
</reference>
<organism evidence="8 9">
    <name type="scientific">Babjeviella inositovora NRRL Y-12698</name>
    <dbReference type="NCBI Taxonomy" id="984486"/>
    <lineage>
        <taxon>Eukaryota</taxon>
        <taxon>Fungi</taxon>
        <taxon>Dikarya</taxon>
        <taxon>Ascomycota</taxon>
        <taxon>Saccharomycotina</taxon>
        <taxon>Pichiomycetes</taxon>
        <taxon>Serinales incertae sedis</taxon>
        <taxon>Babjeviella</taxon>
    </lineage>
</organism>
<dbReference type="Gene3D" id="6.10.140.1350">
    <property type="match status" value="1"/>
</dbReference>
<dbReference type="PANTHER" id="PTHR13437:SF2">
    <property type="entry name" value="NUCLEOPORIN P58_P45"/>
    <property type="match status" value="1"/>
</dbReference>
<evidence type="ECO:0008006" key="10">
    <source>
        <dbReference type="Google" id="ProtNLM"/>
    </source>
</evidence>
<accession>A0A1E3QP18</accession>
<protein>
    <recommendedName>
        <fullName evidence="10">Nucleoporin NSP1-like C-terminal domain-containing protein</fullName>
    </recommendedName>
</protein>
<evidence type="ECO:0000256" key="3">
    <source>
        <dbReference type="ARBA" id="ARBA00022816"/>
    </source>
</evidence>
<dbReference type="GO" id="GO:1990000">
    <property type="term" value="P:amyloid fibril formation"/>
    <property type="evidence" value="ECO:0007669"/>
    <property type="project" value="EnsemblFungi"/>
</dbReference>
<evidence type="ECO:0000256" key="6">
    <source>
        <dbReference type="ARBA" id="ARBA00023132"/>
    </source>
</evidence>
<evidence type="ECO:0000256" key="5">
    <source>
        <dbReference type="ARBA" id="ARBA00023010"/>
    </source>
</evidence>
<keyword evidence="7" id="KW-0539">Nucleus</keyword>
<dbReference type="GO" id="GO:0140693">
    <property type="term" value="F:molecular condensate scaffold activity"/>
    <property type="evidence" value="ECO:0007669"/>
    <property type="project" value="EnsemblFungi"/>
</dbReference>
<dbReference type="AlphaFoldDB" id="A0A1E3QP18"/>
<keyword evidence="3" id="KW-0509">mRNA transport</keyword>
<dbReference type="GO" id="GO:0016973">
    <property type="term" value="P:poly(A)+ mRNA export from nucleus"/>
    <property type="evidence" value="ECO:0007669"/>
    <property type="project" value="EnsemblFungi"/>
</dbReference>
<evidence type="ECO:0000313" key="8">
    <source>
        <dbReference type="EMBL" id="ODQ79194.1"/>
    </source>
</evidence>
<dbReference type="GO" id="GO:0000055">
    <property type="term" value="P:ribosomal large subunit export from nucleus"/>
    <property type="evidence" value="ECO:0007669"/>
    <property type="project" value="EnsemblFungi"/>
</dbReference>
<dbReference type="GO" id="GO:0017056">
    <property type="term" value="F:structural constituent of nuclear pore"/>
    <property type="evidence" value="ECO:0007669"/>
    <property type="project" value="EnsemblFungi"/>
</dbReference>
<dbReference type="PANTHER" id="PTHR13437">
    <property type="entry name" value="NUCLEOPORIN P58/P45 NUCLEOPORIN-LIKE PROTEIN 1"/>
    <property type="match status" value="1"/>
</dbReference>
<proteinExistence type="predicted"/>
<evidence type="ECO:0000313" key="9">
    <source>
        <dbReference type="Proteomes" id="UP000094336"/>
    </source>
</evidence>
<dbReference type="RefSeq" id="XP_018984522.1">
    <property type="nucleotide sequence ID" value="XM_019129239.1"/>
</dbReference>
<dbReference type="InterPro" id="IPR024882">
    <property type="entry name" value="NUP58/p45/49"/>
</dbReference>
<evidence type="ECO:0000256" key="4">
    <source>
        <dbReference type="ARBA" id="ARBA00022927"/>
    </source>
</evidence>
<dbReference type="GO" id="GO:0044613">
    <property type="term" value="C:nuclear pore central transport channel"/>
    <property type="evidence" value="ECO:0007669"/>
    <property type="project" value="EnsemblFungi"/>
</dbReference>
<dbReference type="STRING" id="984486.A0A1E3QP18"/>
<evidence type="ECO:0000256" key="7">
    <source>
        <dbReference type="ARBA" id="ARBA00023242"/>
    </source>
</evidence>
<dbReference type="Proteomes" id="UP000094336">
    <property type="component" value="Unassembled WGS sequence"/>
</dbReference>
<dbReference type="GO" id="GO:0008139">
    <property type="term" value="F:nuclear localization sequence binding"/>
    <property type="evidence" value="ECO:0007669"/>
    <property type="project" value="InterPro"/>
</dbReference>
<keyword evidence="5" id="KW-0811">Translocation</keyword>
<comment type="subcellular location">
    <subcellularLocation>
        <location evidence="1">Nucleus</location>
        <location evidence="1">Nuclear pore complex</location>
    </subcellularLocation>
</comment>
<dbReference type="OrthoDB" id="2538017at2759"/>
<dbReference type="GeneID" id="30147092"/>
<dbReference type="EMBL" id="KV454433">
    <property type="protein sequence ID" value="ODQ79194.1"/>
    <property type="molecule type" value="Genomic_DNA"/>
</dbReference>
<dbReference type="GO" id="GO:0006409">
    <property type="term" value="P:tRNA export from nucleus"/>
    <property type="evidence" value="ECO:0007669"/>
    <property type="project" value="EnsemblFungi"/>
</dbReference>
<keyword evidence="6" id="KW-0906">Nuclear pore complex</keyword>
<evidence type="ECO:0000256" key="1">
    <source>
        <dbReference type="ARBA" id="ARBA00004567"/>
    </source>
</evidence>
<keyword evidence="9" id="KW-1185">Reference proteome</keyword>
<dbReference type="GO" id="GO:0042802">
    <property type="term" value="F:identical protein binding"/>
    <property type="evidence" value="ECO:0007669"/>
    <property type="project" value="EnsemblFungi"/>
</dbReference>
<keyword evidence="4" id="KW-0653">Protein transport</keyword>
<gene>
    <name evidence="8" type="ORF">BABINDRAFT_162234</name>
</gene>
<evidence type="ECO:0000256" key="2">
    <source>
        <dbReference type="ARBA" id="ARBA00022448"/>
    </source>
</evidence>
<sequence length="483" mass="48220">MLPIATIANTNRIGGLNTGSNTNAFGASATKPTGFSFGSSAPVQPQANSTFGGNTASTGFGAANNATSTGFGAANNTTGGFGANNATSTGFGAANNTTGGFGANNAASTGFGAANTASGFGAANNTTSGFGANNAASTGFGAANTASGFGAANNTTSGFGSNNAASTGFGAANTASGFGAANNTTSGFGANTAGTGFGATNTAGGFGAANNTTSGFGANTAGTGFGAKTSTGFGANTSGGLFGAKPTTSLFGSMPTTGSGAAAPSTGLFGSNASGNTLGGLSQQPQQQLQQLNLNAMTRVGDLPDAIRQEIEAMNRSIQQQVSTAERLTNDEAQHSELITSIPRDIEYLSSKVISTNQALNQDVKNLASLKSLCDDVVADSEKLYVIIKQLSTPGTRINSNDLNNYFFKKIDYYTAKLAEYAAVVNSSEEAVNGIERDAVEGIGGMNAIIGVLQEQYSLFMELSNAMAEIHQETKQVSSLIRI</sequence>
<name>A0A1E3QP18_9ASCO</name>
<keyword evidence="2" id="KW-0813">Transport</keyword>